<accession>A0ABM4Y7D1</accession>
<keyword evidence="2" id="KW-1185">Reference proteome</keyword>
<name>A0ABM4Y7D1_VULVU</name>
<evidence type="ECO:0000313" key="3">
    <source>
        <dbReference type="RefSeq" id="XP_072586202.1"/>
    </source>
</evidence>
<dbReference type="GeneID" id="112913899"/>
<feature type="region of interest" description="Disordered" evidence="1">
    <location>
        <begin position="24"/>
        <end position="91"/>
    </location>
</feature>
<organism evidence="2 3">
    <name type="scientific">Vulpes vulpes</name>
    <name type="common">Red fox</name>
    <dbReference type="NCBI Taxonomy" id="9627"/>
    <lineage>
        <taxon>Eukaryota</taxon>
        <taxon>Metazoa</taxon>
        <taxon>Chordata</taxon>
        <taxon>Craniata</taxon>
        <taxon>Vertebrata</taxon>
        <taxon>Euteleostomi</taxon>
        <taxon>Mammalia</taxon>
        <taxon>Eutheria</taxon>
        <taxon>Laurasiatheria</taxon>
        <taxon>Carnivora</taxon>
        <taxon>Caniformia</taxon>
        <taxon>Canidae</taxon>
        <taxon>Vulpes</taxon>
    </lineage>
</organism>
<reference evidence="2" key="1">
    <citation type="submission" date="2025-05" db="UniProtKB">
        <authorList>
            <consortium name="RefSeq"/>
        </authorList>
    </citation>
    <scope>NUCLEOTIDE SEQUENCE [LARGE SCALE GENOMIC DNA]</scope>
</reference>
<sequence length="142" mass="15404">MSSPMIASCRPTCPMVLEEWEPGVPDTENVHPLSKETSGWPLRRSGQLLGTDSSPCTSSFRNQPWPKFPLKESLSDEEKGKEEEMEEDDSSFKLCVPGIVPLQSPLPKTFRSTDTVGPGWTESGGGLPGSLPAGSWNLGVML</sequence>
<protein>
    <submittedName>
        <fullName evidence="3">Uncharacterized protein isoform X1</fullName>
    </submittedName>
</protein>
<evidence type="ECO:0000313" key="2">
    <source>
        <dbReference type="Proteomes" id="UP001652641"/>
    </source>
</evidence>
<feature type="compositionally biased region" description="Basic and acidic residues" evidence="1">
    <location>
        <begin position="69"/>
        <end position="82"/>
    </location>
</feature>
<reference evidence="3" key="2">
    <citation type="submission" date="2025-08" db="UniProtKB">
        <authorList>
            <consortium name="RefSeq"/>
        </authorList>
    </citation>
    <scope>IDENTIFICATION</scope>
    <source>
        <tissue evidence="3">Cell line</tissue>
    </source>
</reference>
<gene>
    <name evidence="3" type="primary">LOC112913899</name>
</gene>
<feature type="region of interest" description="Disordered" evidence="1">
    <location>
        <begin position="105"/>
        <end position="128"/>
    </location>
</feature>
<evidence type="ECO:0000256" key="1">
    <source>
        <dbReference type="SAM" id="MobiDB-lite"/>
    </source>
</evidence>
<proteinExistence type="predicted"/>
<dbReference type="RefSeq" id="XP_072586202.1">
    <property type="nucleotide sequence ID" value="XM_072730101.1"/>
</dbReference>
<dbReference type="Proteomes" id="UP001652641">
    <property type="component" value="Chromosome 1"/>
</dbReference>
<feature type="compositionally biased region" description="Polar residues" evidence="1">
    <location>
        <begin position="48"/>
        <end position="62"/>
    </location>
</feature>